<dbReference type="AlphaFoldDB" id="A0AAE1BED9"/>
<evidence type="ECO:0000313" key="3">
    <source>
        <dbReference type="Proteomes" id="UP001286313"/>
    </source>
</evidence>
<keyword evidence="3" id="KW-1185">Reference proteome</keyword>
<organism evidence="2 3">
    <name type="scientific">Petrolisthes cinctipes</name>
    <name type="common">Flat porcelain crab</name>
    <dbReference type="NCBI Taxonomy" id="88211"/>
    <lineage>
        <taxon>Eukaryota</taxon>
        <taxon>Metazoa</taxon>
        <taxon>Ecdysozoa</taxon>
        <taxon>Arthropoda</taxon>
        <taxon>Crustacea</taxon>
        <taxon>Multicrustacea</taxon>
        <taxon>Malacostraca</taxon>
        <taxon>Eumalacostraca</taxon>
        <taxon>Eucarida</taxon>
        <taxon>Decapoda</taxon>
        <taxon>Pleocyemata</taxon>
        <taxon>Anomura</taxon>
        <taxon>Galatheoidea</taxon>
        <taxon>Porcellanidae</taxon>
        <taxon>Petrolisthes</taxon>
    </lineage>
</organism>
<feature type="compositionally biased region" description="Basic and acidic residues" evidence="1">
    <location>
        <begin position="161"/>
        <end position="171"/>
    </location>
</feature>
<feature type="region of interest" description="Disordered" evidence="1">
    <location>
        <begin position="26"/>
        <end position="45"/>
    </location>
</feature>
<feature type="region of interest" description="Disordered" evidence="1">
    <location>
        <begin position="77"/>
        <end position="103"/>
    </location>
</feature>
<comment type="caution">
    <text evidence="2">The sequence shown here is derived from an EMBL/GenBank/DDBJ whole genome shotgun (WGS) entry which is preliminary data.</text>
</comment>
<evidence type="ECO:0000313" key="2">
    <source>
        <dbReference type="EMBL" id="KAK3848851.1"/>
    </source>
</evidence>
<dbReference type="EMBL" id="JAWQEG010009308">
    <property type="protein sequence ID" value="KAK3848851.1"/>
    <property type="molecule type" value="Genomic_DNA"/>
</dbReference>
<gene>
    <name evidence="2" type="ORF">Pcinc_044376</name>
</gene>
<reference evidence="2" key="1">
    <citation type="submission" date="2023-10" db="EMBL/GenBank/DDBJ databases">
        <title>Genome assemblies of two species of porcelain crab, Petrolisthes cinctipes and Petrolisthes manimaculis (Anomura: Porcellanidae).</title>
        <authorList>
            <person name="Angst P."/>
        </authorList>
    </citation>
    <scope>NUCLEOTIDE SEQUENCE</scope>
    <source>
        <strain evidence="2">PB745_01</strain>
        <tissue evidence="2">Gill</tissue>
    </source>
</reference>
<sequence length="180" mass="20251">MRPKRPLPTQREELVRVLSRYTGQVERSYPIPRKGRARDEEGGKTEEVNLRKNGLDVCLAKKAWAWGVRWMQTGSVKMKKKKRECVGESEGEERRQQTSAHHRGLLRRAWIPSCPSTGYPEDLKGSFMVVNRCFVTPPDLTPATRTGHPATHSSSAPPDTPFRDPAGERTRPSSCPSSVS</sequence>
<name>A0AAE1BED9_PETCI</name>
<accession>A0AAE1BED9</accession>
<proteinExistence type="predicted"/>
<evidence type="ECO:0000256" key="1">
    <source>
        <dbReference type="SAM" id="MobiDB-lite"/>
    </source>
</evidence>
<feature type="region of interest" description="Disordered" evidence="1">
    <location>
        <begin position="138"/>
        <end position="180"/>
    </location>
</feature>
<protein>
    <submittedName>
        <fullName evidence="2">Uncharacterized protein</fullName>
    </submittedName>
</protein>
<dbReference type="Proteomes" id="UP001286313">
    <property type="component" value="Unassembled WGS sequence"/>
</dbReference>